<name>A0A316APC2_9BACT</name>
<dbReference type="GO" id="GO:0032259">
    <property type="term" value="P:methylation"/>
    <property type="evidence" value="ECO:0007669"/>
    <property type="project" value="UniProtKB-KW"/>
</dbReference>
<keyword evidence="3" id="KW-1185">Reference proteome</keyword>
<sequence length="91" mass="10429">MGKLAAIYHSWRNIGGEYEDVPSFCAAVPISRVAELDYVLTPRRYVGLPDEDDDFNFVERFTALKAELEEQLKEEIRLNRAIADNLAKIKI</sequence>
<dbReference type="EMBL" id="QGDT01000002">
    <property type="protein sequence ID" value="PWJ59422.1"/>
    <property type="molecule type" value="Genomic_DNA"/>
</dbReference>
<evidence type="ECO:0000256" key="1">
    <source>
        <dbReference type="SAM" id="Coils"/>
    </source>
</evidence>
<keyword evidence="2" id="KW-0808">Transferase</keyword>
<feature type="coiled-coil region" evidence="1">
    <location>
        <begin position="58"/>
        <end position="85"/>
    </location>
</feature>
<evidence type="ECO:0000313" key="2">
    <source>
        <dbReference type="EMBL" id="PWJ59422.1"/>
    </source>
</evidence>
<proteinExistence type="predicted"/>
<dbReference type="Gene3D" id="3.40.50.150">
    <property type="entry name" value="Vaccinia Virus protein VP39"/>
    <property type="match status" value="1"/>
</dbReference>
<dbReference type="InterPro" id="IPR029063">
    <property type="entry name" value="SAM-dependent_MTases_sf"/>
</dbReference>
<organism evidence="2 3">
    <name type="scientific">Dyadobacter jejuensis</name>
    <dbReference type="NCBI Taxonomy" id="1082580"/>
    <lineage>
        <taxon>Bacteria</taxon>
        <taxon>Pseudomonadati</taxon>
        <taxon>Bacteroidota</taxon>
        <taxon>Cytophagia</taxon>
        <taxon>Cytophagales</taxon>
        <taxon>Spirosomataceae</taxon>
        <taxon>Dyadobacter</taxon>
    </lineage>
</organism>
<comment type="caution">
    <text evidence="2">The sequence shown here is derived from an EMBL/GenBank/DDBJ whole genome shotgun (WGS) entry which is preliminary data.</text>
</comment>
<evidence type="ECO:0000313" key="3">
    <source>
        <dbReference type="Proteomes" id="UP000245880"/>
    </source>
</evidence>
<dbReference type="AlphaFoldDB" id="A0A316APC2"/>
<reference evidence="2 3" key="1">
    <citation type="submission" date="2018-03" db="EMBL/GenBank/DDBJ databases">
        <title>Genomic Encyclopedia of Archaeal and Bacterial Type Strains, Phase II (KMG-II): from individual species to whole genera.</title>
        <authorList>
            <person name="Goeker M."/>
        </authorList>
    </citation>
    <scope>NUCLEOTIDE SEQUENCE [LARGE SCALE GENOMIC DNA]</scope>
    <source>
        <strain evidence="2 3">DSM 100346</strain>
    </source>
</reference>
<keyword evidence="2" id="KW-0489">Methyltransferase</keyword>
<accession>A0A316APC2</accession>
<protein>
    <submittedName>
        <fullName evidence="2">N-6 DNA methylase</fullName>
    </submittedName>
</protein>
<keyword evidence="1" id="KW-0175">Coiled coil</keyword>
<gene>
    <name evidence="2" type="ORF">CLV98_102255</name>
</gene>
<dbReference type="SUPFAM" id="SSF53335">
    <property type="entry name" value="S-adenosyl-L-methionine-dependent methyltransferases"/>
    <property type="match status" value="1"/>
</dbReference>
<dbReference type="Proteomes" id="UP000245880">
    <property type="component" value="Unassembled WGS sequence"/>
</dbReference>
<dbReference type="GO" id="GO:0008168">
    <property type="term" value="F:methyltransferase activity"/>
    <property type="evidence" value="ECO:0007669"/>
    <property type="project" value="UniProtKB-KW"/>
</dbReference>